<sequence length="666" mass="74821">MHQNFNENDNIGKRPPIPGEETKYIKMTDSTQSELLSYMTTPSSSSSQSSSPSCLKWACTLNRLLEDREGVELFKKYAEAEGGIHHDRLRFYFAVEGLKQQGDLSKIKLIVGAIYRFLKKTELVVPEDIKRTIKAGLKDDSYVFKPDIYDKMQKSVEKIINETTYPNFLQSDMYLQYVHNAQSANERNLISQENSTAASSMSISDSSLKLLSRSSTLPTLMEETADGSTGDLNEASGGFSEITNRVPISGSKCDHKVYNNYAPYNPVSRRDSELASLSSGRTDSDTMSISSMSTDGRPQRRHHHHSHRQERRIINENVTINTNNEPFIPRTQRPDGIPKNLSPDEFLRILIPKLEAVKKHQETTELLGKKLAEVDKSNKLFVDAINAKLMLGDDKDDQDILDQHVSRVWSDRTPLRSPGNMSPCNTSNQFQRTKQYETVLSCGSSSIHSSMRSSKSMPDSNMRKFSKWGSINTDSGISLFSSDTMTIKHKDAMSISSGSSSSTSKSRTIVASEVGSSINSHNKLTPQQIEELRRSKRYQQQQPPALPVKNVIPPPLPAKNLPQLPQQQQLHQTQPSSVVAPPEHTTTVVCSFCDEDVPYRIKIPGKSPLTLKQFKESLPKKGNYRFFFKTRCEDEDNPIIQEEVVNDSDVLPLFDDKVMATVKLAS</sequence>
<dbReference type="GO" id="GO:0016055">
    <property type="term" value="P:Wnt signaling pathway"/>
    <property type="evidence" value="ECO:0007669"/>
    <property type="project" value="UniProtKB-KW"/>
</dbReference>
<keyword evidence="9" id="KW-1185">Reference proteome</keyword>
<dbReference type="PANTHER" id="PTHR46102:SF2">
    <property type="entry name" value="AXIN"/>
    <property type="match status" value="1"/>
</dbReference>
<dbReference type="Pfam" id="PF00615">
    <property type="entry name" value="RGS"/>
    <property type="match status" value="1"/>
</dbReference>
<name>A0A9J6CG22_POLVA</name>
<comment type="subcellular location">
    <subcellularLocation>
        <location evidence="1">Cytoplasm</location>
    </subcellularLocation>
</comment>
<keyword evidence="2" id="KW-0963">Cytoplasm</keyword>
<dbReference type="GO" id="GO:0005886">
    <property type="term" value="C:plasma membrane"/>
    <property type="evidence" value="ECO:0007669"/>
    <property type="project" value="TreeGrafter"/>
</dbReference>
<evidence type="ECO:0000256" key="1">
    <source>
        <dbReference type="ARBA" id="ARBA00004496"/>
    </source>
</evidence>
<dbReference type="GO" id="GO:0030877">
    <property type="term" value="C:beta-catenin destruction complex"/>
    <property type="evidence" value="ECO:0007669"/>
    <property type="project" value="TreeGrafter"/>
</dbReference>
<feature type="compositionally biased region" description="Polar residues" evidence="5">
    <location>
        <begin position="419"/>
        <end position="430"/>
    </location>
</feature>
<dbReference type="InterPro" id="IPR016137">
    <property type="entry name" value="RGS"/>
</dbReference>
<dbReference type="InterPro" id="IPR036305">
    <property type="entry name" value="RGS_sf"/>
</dbReference>
<dbReference type="InterPro" id="IPR014936">
    <property type="entry name" value="Axin_b-cat-bd"/>
</dbReference>
<evidence type="ECO:0000256" key="2">
    <source>
        <dbReference type="ARBA" id="ARBA00022490"/>
    </source>
</evidence>
<dbReference type="InterPro" id="IPR043581">
    <property type="entry name" value="Axin-like"/>
</dbReference>
<evidence type="ECO:0000256" key="5">
    <source>
        <dbReference type="SAM" id="MobiDB-lite"/>
    </source>
</evidence>
<dbReference type="GO" id="GO:0032436">
    <property type="term" value="P:positive regulation of proteasomal ubiquitin-dependent protein catabolic process"/>
    <property type="evidence" value="ECO:0007669"/>
    <property type="project" value="TreeGrafter"/>
</dbReference>
<dbReference type="SUPFAM" id="SSF48097">
    <property type="entry name" value="Regulator of G-protein signaling, RGS"/>
    <property type="match status" value="1"/>
</dbReference>
<dbReference type="Pfam" id="PF08833">
    <property type="entry name" value="Axin_b-cat_bind"/>
    <property type="match status" value="1"/>
</dbReference>
<feature type="region of interest" description="Disordered" evidence="5">
    <location>
        <begin position="411"/>
        <end position="430"/>
    </location>
</feature>
<protein>
    <recommendedName>
        <fullName evidence="10">Axin</fullName>
    </recommendedName>
</protein>
<reference evidence="8" key="1">
    <citation type="submission" date="2021-03" db="EMBL/GenBank/DDBJ databases">
        <title>Chromosome level genome of the anhydrobiotic midge Polypedilum vanderplanki.</title>
        <authorList>
            <person name="Yoshida Y."/>
            <person name="Kikawada T."/>
            <person name="Gusev O."/>
        </authorList>
    </citation>
    <scope>NUCLEOTIDE SEQUENCE</scope>
    <source>
        <strain evidence="8">NIAS01</strain>
        <tissue evidence="8">Whole body or cell culture</tissue>
    </source>
</reference>
<feature type="compositionally biased region" description="Low complexity" evidence="5">
    <location>
        <begin position="558"/>
        <end position="575"/>
    </location>
</feature>
<feature type="compositionally biased region" description="Basic residues" evidence="5">
    <location>
        <begin position="299"/>
        <end position="310"/>
    </location>
</feature>
<dbReference type="AlphaFoldDB" id="A0A9J6CG22"/>
<dbReference type="GO" id="GO:0005634">
    <property type="term" value="C:nucleus"/>
    <property type="evidence" value="ECO:0007669"/>
    <property type="project" value="TreeGrafter"/>
</dbReference>
<dbReference type="GO" id="GO:0008013">
    <property type="term" value="F:beta-catenin binding"/>
    <property type="evidence" value="ECO:0007669"/>
    <property type="project" value="TreeGrafter"/>
</dbReference>
<dbReference type="Proteomes" id="UP001107558">
    <property type="component" value="Chromosome 1"/>
</dbReference>
<dbReference type="PANTHER" id="PTHR46102">
    <property type="entry name" value="AXIN"/>
    <property type="match status" value="1"/>
</dbReference>
<gene>
    <name evidence="8" type="ORF">PVAND_010582</name>
</gene>
<dbReference type="Gene3D" id="1.10.196.10">
    <property type="match status" value="1"/>
</dbReference>
<feature type="region of interest" description="Disordered" evidence="5">
    <location>
        <begin position="1"/>
        <end position="21"/>
    </location>
</feature>
<feature type="compositionally biased region" description="Low complexity" evidence="5">
    <location>
        <begin position="285"/>
        <end position="295"/>
    </location>
</feature>
<dbReference type="InterPro" id="IPR024066">
    <property type="entry name" value="RGS_subdom1/3"/>
</dbReference>
<accession>A0A9J6CG22</accession>
<evidence type="ECO:0008006" key="10">
    <source>
        <dbReference type="Google" id="ProtNLM"/>
    </source>
</evidence>
<dbReference type="PROSITE" id="PS50132">
    <property type="entry name" value="RGS"/>
    <property type="match status" value="1"/>
</dbReference>
<evidence type="ECO:0000256" key="3">
    <source>
        <dbReference type="ARBA" id="ARBA00022687"/>
    </source>
</evidence>
<dbReference type="SMART" id="SM00021">
    <property type="entry name" value="DAX"/>
    <property type="match status" value="1"/>
</dbReference>
<dbReference type="Gene3D" id="1.10.167.10">
    <property type="entry name" value="Regulator of G-protein Signalling 4, domain 2"/>
    <property type="match status" value="1"/>
</dbReference>
<feature type="region of interest" description="Disordered" evidence="5">
    <location>
        <begin position="535"/>
        <end position="580"/>
    </location>
</feature>
<organism evidence="8 9">
    <name type="scientific">Polypedilum vanderplanki</name>
    <name type="common">Sleeping chironomid midge</name>
    <dbReference type="NCBI Taxonomy" id="319348"/>
    <lineage>
        <taxon>Eukaryota</taxon>
        <taxon>Metazoa</taxon>
        <taxon>Ecdysozoa</taxon>
        <taxon>Arthropoda</taxon>
        <taxon>Hexapoda</taxon>
        <taxon>Insecta</taxon>
        <taxon>Pterygota</taxon>
        <taxon>Neoptera</taxon>
        <taxon>Endopterygota</taxon>
        <taxon>Diptera</taxon>
        <taxon>Nematocera</taxon>
        <taxon>Chironomoidea</taxon>
        <taxon>Chironomidae</taxon>
        <taxon>Chironominae</taxon>
        <taxon>Polypedilum</taxon>
        <taxon>Polypedilum</taxon>
    </lineage>
</organism>
<dbReference type="GO" id="GO:0031625">
    <property type="term" value="F:ubiquitin protein ligase binding"/>
    <property type="evidence" value="ECO:0007669"/>
    <property type="project" value="TreeGrafter"/>
</dbReference>
<dbReference type="InterPro" id="IPR029071">
    <property type="entry name" value="Ubiquitin-like_domsf"/>
</dbReference>
<evidence type="ECO:0000259" key="6">
    <source>
        <dbReference type="PROSITE" id="PS50132"/>
    </source>
</evidence>
<evidence type="ECO:0000313" key="8">
    <source>
        <dbReference type="EMBL" id="KAG5681122.1"/>
    </source>
</evidence>
<dbReference type="GO" id="GO:0090090">
    <property type="term" value="P:negative regulation of canonical Wnt signaling pathway"/>
    <property type="evidence" value="ECO:0007669"/>
    <property type="project" value="InterPro"/>
</dbReference>
<dbReference type="InterPro" id="IPR044926">
    <property type="entry name" value="RGS_subdomain_2"/>
</dbReference>
<feature type="domain" description="DIX" evidence="7">
    <location>
        <begin position="583"/>
        <end position="666"/>
    </location>
</feature>
<dbReference type="EMBL" id="JADBJN010000001">
    <property type="protein sequence ID" value="KAG5681122.1"/>
    <property type="molecule type" value="Genomic_DNA"/>
</dbReference>
<dbReference type="Pfam" id="PF00778">
    <property type="entry name" value="DIX"/>
    <property type="match status" value="1"/>
</dbReference>
<dbReference type="OrthoDB" id="10007451at2759"/>
<proteinExistence type="predicted"/>
<dbReference type="InterPro" id="IPR001158">
    <property type="entry name" value="DIX"/>
</dbReference>
<feature type="domain" description="RGS" evidence="6">
    <location>
        <begin position="60"/>
        <end position="178"/>
    </location>
</feature>
<dbReference type="SUPFAM" id="SSF54236">
    <property type="entry name" value="Ubiquitin-like"/>
    <property type="match status" value="1"/>
</dbReference>
<dbReference type="GO" id="GO:0060090">
    <property type="term" value="F:molecular adaptor activity"/>
    <property type="evidence" value="ECO:0007669"/>
    <property type="project" value="TreeGrafter"/>
</dbReference>
<dbReference type="GO" id="GO:0005737">
    <property type="term" value="C:cytoplasm"/>
    <property type="evidence" value="ECO:0007669"/>
    <property type="project" value="UniProtKB-SubCell"/>
</dbReference>
<dbReference type="Gene3D" id="2.40.240.130">
    <property type="match status" value="1"/>
</dbReference>
<dbReference type="PROSITE" id="PS50841">
    <property type="entry name" value="DIX"/>
    <property type="match status" value="1"/>
</dbReference>
<dbReference type="GO" id="GO:0019901">
    <property type="term" value="F:protein kinase binding"/>
    <property type="evidence" value="ECO:0007669"/>
    <property type="project" value="TreeGrafter"/>
</dbReference>
<keyword evidence="3 4" id="KW-0879">Wnt signaling pathway</keyword>
<dbReference type="GO" id="GO:0048468">
    <property type="term" value="P:cell development"/>
    <property type="evidence" value="ECO:0007669"/>
    <property type="project" value="TreeGrafter"/>
</dbReference>
<dbReference type="InterPro" id="IPR038207">
    <property type="entry name" value="DIX_dom_sf"/>
</dbReference>
<dbReference type="SMART" id="SM00315">
    <property type="entry name" value="RGS"/>
    <property type="match status" value="1"/>
</dbReference>
<comment type="caution">
    <text evidence="8">The sequence shown here is derived from an EMBL/GenBank/DDBJ whole genome shotgun (WGS) entry which is preliminary data.</text>
</comment>
<feature type="region of interest" description="Disordered" evidence="5">
    <location>
        <begin position="263"/>
        <end position="311"/>
    </location>
</feature>
<evidence type="ECO:0000256" key="4">
    <source>
        <dbReference type="PROSITE-ProRule" id="PRU00069"/>
    </source>
</evidence>
<evidence type="ECO:0000259" key="7">
    <source>
        <dbReference type="PROSITE" id="PS50841"/>
    </source>
</evidence>
<evidence type="ECO:0000313" key="9">
    <source>
        <dbReference type="Proteomes" id="UP001107558"/>
    </source>
</evidence>